<gene>
    <name evidence="3" type="ORF">DVT68_15145</name>
</gene>
<keyword evidence="3" id="KW-0540">Nuclease</keyword>
<dbReference type="InterPro" id="IPR011335">
    <property type="entry name" value="Restrct_endonuc-II-like"/>
</dbReference>
<dbReference type="CDD" id="cd01038">
    <property type="entry name" value="Endonuclease_DUF559"/>
    <property type="match status" value="1"/>
</dbReference>
<proteinExistence type="predicted"/>
<evidence type="ECO:0000256" key="1">
    <source>
        <dbReference type="SAM" id="MobiDB-lite"/>
    </source>
</evidence>
<evidence type="ECO:0000313" key="4">
    <source>
        <dbReference type="Proteomes" id="UP000254711"/>
    </source>
</evidence>
<dbReference type="GO" id="GO:0004519">
    <property type="term" value="F:endonuclease activity"/>
    <property type="evidence" value="ECO:0007669"/>
    <property type="project" value="UniProtKB-KW"/>
</dbReference>
<dbReference type="EMBL" id="QQSY01000004">
    <property type="protein sequence ID" value="RDI97627.1"/>
    <property type="molecule type" value="Genomic_DNA"/>
</dbReference>
<keyword evidence="3" id="KW-0255">Endonuclease</keyword>
<comment type="caution">
    <text evidence="3">The sequence shown here is derived from an EMBL/GenBank/DDBJ whole genome shotgun (WGS) entry which is preliminary data.</text>
</comment>
<reference evidence="3 4" key="1">
    <citation type="submission" date="2018-07" db="EMBL/GenBank/DDBJ databases">
        <title>Dyella solisilvae sp. nov., isolated from the pine and broad-leaved mixed forest soil.</title>
        <authorList>
            <person name="Gao Z."/>
            <person name="Qiu L."/>
        </authorList>
    </citation>
    <scope>NUCLEOTIDE SEQUENCE [LARGE SCALE GENOMIC DNA]</scope>
    <source>
        <strain evidence="3 4">DHG54</strain>
    </source>
</reference>
<keyword evidence="4" id="KW-1185">Reference proteome</keyword>
<dbReference type="PANTHER" id="PTHR38590">
    <property type="entry name" value="BLL0828 PROTEIN"/>
    <property type="match status" value="1"/>
</dbReference>
<feature type="domain" description="DUF559" evidence="2">
    <location>
        <begin position="7"/>
        <end position="110"/>
    </location>
</feature>
<keyword evidence="3" id="KW-0378">Hydrolase</keyword>
<dbReference type="Proteomes" id="UP000254711">
    <property type="component" value="Unassembled WGS sequence"/>
</dbReference>
<evidence type="ECO:0000313" key="3">
    <source>
        <dbReference type="EMBL" id="RDI97627.1"/>
    </source>
</evidence>
<dbReference type="SUPFAM" id="SSF52980">
    <property type="entry name" value="Restriction endonuclease-like"/>
    <property type="match status" value="1"/>
</dbReference>
<feature type="compositionally biased region" description="Basic and acidic residues" evidence="1">
    <location>
        <begin position="122"/>
        <end position="131"/>
    </location>
</feature>
<protein>
    <submittedName>
        <fullName evidence="3">Endonuclease domain-containing protein</fullName>
    </submittedName>
</protein>
<accession>A0A370K5A7</accession>
<dbReference type="PANTHER" id="PTHR38590:SF1">
    <property type="entry name" value="BLL0828 PROTEIN"/>
    <property type="match status" value="1"/>
</dbReference>
<dbReference type="InterPro" id="IPR007569">
    <property type="entry name" value="DUF559"/>
</dbReference>
<feature type="region of interest" description="Disordered" evidence="1">
    <location>
        <begin position="111"/>
        <end position="131"/>
    </location>
</feature>
<dbReference type="AlphaFoldDB" id="A0A370K5A7"/>
<dbReference type="Gene3D" id="3.40.960.10">
    <property type="entry name" value="VSR Endonuclease"/>
    <property type="match status" value="1"/>
</dbReference>
<dbReference type="Pfam" id="PF04480">
    <property type="entry name" value="DUF559"/>
    <property type="match status" value="1"/>
</dbReference>
<evidence type="ECO:0000259" key="2">
    <source>
        <dbReference type="Pfam" id="PF04480"/>
    </source>
</evidence>
<dbReference type="RefSeq" id="WP_114825945.1">
    <property type="nucleotide sequence ID" value="NZ_QQSY01000004.1"/>
</dbReference>
<sequence>MKRLNVDRARGLRAGQTDAEQLLWHHLRNRRLQGWKFRRQHEIGPYIADFVCPDAGLIVELDGGQHGDQLAYDEVRTRKLQEEGYRVLRFWNNDVLTNTDSVLEVILEALASPGPSPRPSPRRGEGARHGD</sequence>
<dbReference type="OrthoDB" id="9798754at2"/>
<dbReference type="InterPro" id="IPR047216">
    <property type="entry name" value="Endonuclease_DUF559_bact"/>
</dbReference>
<organism evidence="3 4">
    <name type="scientific">Dyella solisilvae</name>
    <dbReference type="NCBI Taxonomy" id="1920168"/>
    <lineage>
        <taxon>Bacteria</taxon>
        <taxon>Pseudomonadati</taxon>
        <taxon>Pseudomonadota</taxon>
        <taxon>Gammaproteobacteria</taxon>
        <taxon>Lysobacterales</taxon>
        <taxon>Rhodanobacteraceae</taxon>
        <taxon>Dyella</taxon>
    </lineage>
</organism>
<name>A0A370K5A7_9GAMM</name>